<protein>
    <submittedName>
        <fullName evidence="2">Uncharacterized protein</fullName>
    </submittedName>
</protein>
<gene>
    <name evidence="2" type="ORF">SDC9_153761</name>
</gene>
<evidence type="ECO:0000313" key="2">
    <source>
        <dbReference type="EMBL" id="MPN06505.1"/>
    </source>
</evidence>
<organism evidence="2">
    <name type="scientific">bioreactor metagenome</name>
    <dbReference type="NCBI Taxonomy" id="1076179"/>
    <lineage>
        <taxon>unclassified sequences</taxon>
        <taxon>metagenomes</taxon>
        <taxon>ecological metagenomes</taxon>
    </lineage>
</organism>
<proteinExistence type="predicted"/>
<sequence>MDHAVGTGHGHADLRPGGGTGGGGVGHGGDHAVINGVRHAAINHVHHFAVHAQQEQRGIADLESAHGGQFISCGGGADGIGGRAHGDGGGSRRAG</sequence>
<feature type="compositionally biased region" description="Gly residues" evidence="1">
    <location>
        <begin position="16"/>
        <end position="27"/>
    </location>
</feature>
<feature type="region of interest" description="Disordered" evidence="1">
    <location>
        <begin position="1"/>
        <end position="32"/>
    </location>
</feature>
<dbReference type="EMBL" id="VSSQ01052410">
    <property type="protein sequence ID" value="MPN06505.1"/>
    <property type="molecule type" value="Genomic_DNA"/>
</dbReference>
<name>A0A645EWV1_9ZZZZ</name>
<feature type="region of interest" description="Disordered" evidence="1">
    <location>
        <begin position="75"/>
        <end position="95"/>
    </location>
</feature>
<accession>A0A645EWV1</accession>
<comment type="caution">
    <text evidence="2">The sequence shown here is derived from an EMBL/GenBank/DDBJ whole genome shotgun (WGS) entry which is preliminary data.</text>
</comment>
<evidence type="ECO:0000256" key="1">
    <source>
        <dbReference type="SAM" id="MobiDB-lite"/>
    </source>
</evidence>
<dbReference type="AlphaFoldDB" id="A0A645EWV1"/>
<reference evidence="2" key="1">
    <citation type="submission" date="2019-08" db="EMBL/GenBank/DDBJ databases">
        <authorList>
            <person name="Kucharzyk K."/>
            <person name="Murdoch R.W."/>
            <person name="Higgins S."/>
            <person name="Loffler F."/>
        </authorList>
    </citation>
    <scope>NUCLEOTIDE SEQUENCE</scope>
</reference>